<dbReference type="Proteomes" id="UP000182259">
    <property type="component" value="Chromosome I"/>
</dbReference>
<sequence>MSFGKLPNELKYKIIEYLPHDTLKDLYDILPTSSGWKSLLASRLYSHISISNKNPMENADAYRISFKELEQLACGEIDAQVQRLDFETYLGTAVFDKYLNMLTRLYSDFIANIPQITFEGYYSDLDKFLPETLRNNMTELTLDIALSTFSTEHDPLPPKLEVLRFWGRESTAKLKLIPKSLRSISVDDVDIDIQFPSEFDDHGSFVRDMSKTFPEPLTSLSLTDYYKIRHKTFTDKLTFLCIRDCYFGPSEIVNTTWPRSLKELRLEQLYMENLTGVVFPPSLDILSLEDCGIESFKGAVFPELLQSLDISLNPFKDLDGVIFPNLKKLEFRNQDLVTLSGARFPWTLESLAGTFKGYESNEMDLLQNLRKLSGRVDNENFTFPSQVEELNLELGEDVNYSKLLFPKTIKNLSLMGGKSSNFDWKLPLLEELRLEDFHGPVQVPHTVTMLMLKSEYHDPDGLTLHEGIRHLVLSCQLTQYPLSLRELEFWDFTSKSLNLDLPNLRKLKIQAISYLQVILPSFPPKLRFIDGPFDNATMERFYSLQG</sequence>
<reference evidence="1 2" key="1">
    <citation type="submission" date="2016-10" db="EMBL/GenBank/DDBJ databases">
        <authorList>
            <person name="de Groot N.N."/>
        </authorList>
    </citation>
    <scope>NUCLEOTIDE SEQUENCE [LARGE SCALE GENOMIC DNA]</scope>
    <source>
        <strain evidence="1 2">PYCC 4715</strain>
    </source>
</reference>
<gene>
    <name evidence="1" type="ORF">SAMEA4029009_CIC11G00000000093</name>
</gene>
<proteinExistence type="predicted"/>
<accession>A0A1L0BDU5</accession>
<evidence type="ECO:0000313" key="2">
    <source>
        <dbReference type="Proteomes" id="UP000182259"/>
    </source>
</evidence>
<protein>
    <submittedName>
        <fullName evidence="1">CIC11C00000000093</fullName>
    </submittedName>
</protein>
<name>A0A1L0BDU5_9ASCO</name>
<dbReference type="Gene3D" id="3.80.10.10">
    <property type="entry name" value="Ribonuclease Inhibitor"/>
    <property type="match status" value="1"/>
</dbReference>
<dbReference type="InterPro" id="IPR032675">
    <property type="entry name" value="LRR_dom_sf"/>
</dbReference>
<dbReference type="InterPro" id="IPR051251">
    <property type="entry name" value="STK_FNIP-Repeat"/>
</dbReference>
<dbReference type="PANTHER" id="PTHR32134">
    <property type="entry name" value="FNIP REPEAT-CONTAINING PROTEIN"/>
    <property type="match status" value="1"/>
</dbReference>
<dbReference type="SUPFAM" id="SSF52058">
    <property type="entry name" value="L domain-like"/>
    <property type="match status" value="1"/>
</dbReference>
<evidence type="ECO:0000313" key="1">
    <source>
        <dbReference type="EMBL" id="SGZ49248.1"/>
    </source>
</evidence>
<organism evidence="1 2">
    <name type="scientific">Sungouiella intermedia</name>
    <dbReference type="NCBI Taxonomy" id="45354"/>
    <lineage>
        <taxon>Eukaryota</taxon>
        <taxon>Fungi</taxon>
        <taxon>Dikarya</taxon>
        <taxon>Ascomycota</taxon>
        <taxon>Saccharomycotina</taxon>
        <taxon>Pichiomycetes</taxon>
        <taxon>Metschnikowiaceae</taxon>
        <taxon>Sungouiella</taxon>
    </lineage>
</organism>
<dbReference type="EMBL" id="LT635764">
    <property type="protein sequence ID" value="SGZ49248.1"/>
    <property type="molecule type" value="Genomic_DNA"/>
</dbReference>
<dbReference type="AlphaFoldDB" id="A0A1L0BDU5"/>
<dbReference type="PANTHER" id="PTHR32134:SF92">
    <property type="entry name" value="FNIP REPEAT-CONTAINING PROTEIN"/>
    <property type="match status" value="1"/>
</dbReference>